<organism evidence="7">
    <name type="scientific">Sipha flava</name>
    <name type="common">yellow sugarcane aphid</name>
    <dbReference type="NCBI Taxonomy" id="143950"/>
    <lineage>
        <taxon>Eukaryota</taxon>
        <taxon>Metazoa</taxon>
        <taxon>Ecdysozoa</taxon>
        <taxon>Arthropoda</taxon>
        <taxon>Hexapoda</taxon>
        <taxon>Insecta</taxon>
        <taxon>Pterygota</taxon>
        <taxon>Neoptera</taxon>
        <taxon>Paraneoptera</taxon>
        <taxon>Hemiptera</taxon>
        <taxon>Sternorrhyncha</taxon>
        <taxon>Aphidomorpha</taxon>
        <taxon>Aphidoidea</taxon>
        <taxon>Aphididae</taxon>
        <taxon>Sipha</taxon>
    </lineage>
</organism>
<gene>
    <name evidence="7" type="primary">Tbl1xr1_0</name>
    <name evidence="7" type="ORF">g.23335</name>
</gene>
<dbReference type="Gene3D" id="1.20.960.30">
    <property type="match status" value="1"/>
</dbReference>
<sequence>MAFSSDELNFLVYRYLQESGFQHSAYTFGIESHISQSNINGALVPPAALISIIQKGLHYTEAEICVGEDGSEQRLTESLSLIDAVMPEIVASRQSQNQQKQIVVKNDTQETNGEEGTATVTPAVTSTETMELDSSIEIPAEKSTILKGHESEVFICAWNPTTDLLASGYFYILIIFICLSINLKLKLKKKFLKKVLFPSLSSDFNFMFFFLFATNGIK</sequence>
<dbReference type="OrthoDB" id="1367865at2759"/>
<keyword evidence="2" id="KW-0853">WD repeat</keyword>
<dbReference type="InterPro" id="IPR015943">
    <property type="entry name" value="WD40/YVTN_repeat-like_dom_sf"/>
</dbReference>
<feature type="transmembrane region" description="Helical" evidence="6">
    <location>
        <begin position="195"/>
        <end position="213"/>
    </location>
</feature>
<accession>A0A2S2PZE8</accession>
<reference evidence="7" key="1">
    <citation type="submission" date="2018-04" db="EMBL/GenBank/DDBJ databases">
        <title>Transcriptome assembly of Sipha flava.</title>
        <authorList>
            <person name="Scully E.D."/>
            <person name="Geib S.M."/>
            <person name="Palmer N.A."/>
            <person name="Koch K."/>
            <person name="Bradshaw J."/>
            <person name="Heng-Moss T."/>
            <person name="Sarath G."/>
        </authorList>
    </citation>
    <scope>NUCLEOTIDE SEQUENCE</scope>
</reference>
<evidence type="ECO:0000256" key="3">
    <source>
        <dbReference type="ARBA" id="ARBA00022737"/>
    </source>
</evidence>
<dbReference type="AlphaFoldDB" id="A0A2S2PZE8"/>
<protein>
    <submittedName>
        <fullName evidence="7">F-box-like/WD repeat-containing protein TBL1XR1</fullName>
    </submittedName>
</protein>
<evidence type="ECO:0000256" key="2">
    <source>
        <dbReference type="ARBA" id="ARBA00022574"/>
    </source>
</evidence>
<comment type="similarity">
    <text evidence="5">Belongs to the WD repeat EBI family.</text>
</comment>
<evidence type="ECO:0000313" key="7">
    <source>
        <dbReference type="EMBL" id="MBY70740.1"/>
    </source>
</evidence>
<evidence type="ECO:0000256" key="4">
    <source>
        <dbReference type="ARBA" id="ARBA00023242"/>
    </source>
</evidence>
<evidence type="ECO:0000256" key="6">
    <source>
        <dbReference type="SAM" id="Phobius"/>
    </source>
</evidence>
<dbReference type="GO" id="GO:0003714">
    <property type="term" value="F:transcription corepressor activity"/>
    <property type="evidence" value="ECO:0007669"/>
    <property type="project" value="InterPro"/>
</dbReference>
<dbReference type="PROSITE" id="PS50896">
    <property type="entry name" value="LISH"/>
    <property type="match status" value="1"/>
</dbReference>
<keyword evidence="6" id="KW-0472">Membrane</keyword>
<dbReference type="Pfam" id="PF08513">
    <property type="entry name" value="LisH"/>
    <property type="match status" value="1"/>
</dbReference>
<dbReference type="Gene3D" id="2.130.10.10">
    <property type="entry name" value="YVTN repeat-like/Quinoprotein amine dehydrogenase"/>
    <property type="match status" value="1"/>
</dbReference>
<comment type="subcellular location">
    <subcellularLocation>
        <location evidence="1">Nucleus</location>
    </subcellularLocation>
</comment>
<dbReference type="PANTHER" id="PTHR22846:SF2">
    <property type="entry name" value="F-BOX-LIKE_WD REPEAT-CONTAINING PROTEIN EBI"/>
    <property type="match status" value="1"/>
</dbReference>
<keyword evidence="3" id="KW-0677">Repeat</keyword>
<dbReference type="PANTHER" id="PTHR22846">
    <property type="entry name" value="WD40 REPEAT PROTEIN"/>
    <property type="match status" value="1"/>
</dbReference>
<dbReference type="SMART" id="SM00667">
    <property type="entry name" value="LisH"/>
    <property type="match status" value="1"/>
</dbReference>
<keyword evidence="4" id="KW-0539">Nucleus</keyword>
<evidence type="ECO:0000256" key="1">
    <source>
        <dbReference type="ARBA" id="ARBA00004123"/>
    </source>
</evidence>
<name>A0A2S2PZE8_9HEMI</name>
<dbReference type="GO" id="GO:0000118">
    <property type="term" value="C:histone deacetylase complex"/>
    <property type="evidence" value="ECO:0007669"/>
    <property type="project" value="TreeGrafter"/>
</dbReference>
<dbReference type="EMBL" id="GGMS01001537">
    <property type="protein sequence ID" value="MBY70740.1"/>
    <property type="molecule type" value="Transcribed_RNA"/>
</dbReference>
<proteinExistence type="inferred from homology"/>
<dbReference type="FunFam" id="1.20.960.30:FF:000001">
    <property type="entry name" value="F-box-like/WD repeat-containing protein TBL1XR1"/>
    <property type="match status" value="1"/>
</dbReference>
<keyword evidence="6" id="KW-0812">Transmembrane</keyword>
<dbReference type="InterPro" id="IPR045183">
    <property type="entry name" value="Ebi-like"/>
</dbReference>
<keyword evidence="6" id="KW-1133">Transmembrane helix</keyword>
<dbReference type="InterPro" id="IPR006594">
    <property type="entry name" value="LisH"/>
</dbReference>
<feature type="transmembrane region" description="Helical" evidence="6">
    <location>
        <begin position="164"/>
        <end position="183"/>
    </location>
</feature>
<evidence type="ECO:0000256" key="5">
    <source>
        <dbReference type="ARBA" id="ARBA00025741"/>
    </source>
</evidence>
<dbReference type="GO" id="GO:0006357">
    <property type="term" value="P:regulation of transcription by RNA polymerase II"/>
    <property type="evidence" value="ECO:0007669"/>
    <property type="project" value="TreeGrafter"/>
</dbReference>